<evidence type="ECO:0000313" key="2">
    <source>
        <dbReference type="EMBL" id="TWP35167.1"/>
    </source>
</evidence>
<reference evidence="2 3" key="1">
    <citation type="submission" date="2019-05" db="EMBL/GenBank/DDBJ databases">
        <authorList>
            <person name="Lee S.D."/>
        </authorList>
    </citation>
    <scope>NUCLEOTIDE SEQUENCE [LARGE SCALE GENOMIC DNA]</scope>
    <source>
        <strain evidence="2 3">C5-26</strain>
    </source>
</reference>
<evidence type="ECO:0000259" key="1">
    <source>
        <dbReference type="Pfam" id="PF13223"/>
    </source>
</evidence>
<dbReference type="EMBL" id="VCQV01000021">
    <property type="protein sequence ID" value="TWP35167.1"/>
    <property type="molecule type" value="Genomic_DNA"/>
</dbReference>
<organism evidence="2 3">
    <name type="scientific">Leekyejoonella antrihumi</name>
    <dbReference type="NCBI Taxonomy" id="1660198"/>
    <lineage>
        <taxon>Bacteria</taxon>
        <taxon>Bacillati</taxon>
        <taxon>Actinomycetota</taxon>
        <taxon>Actinomycetes</taxon>
        <taxon>Micrococcales</taxon>
        <taxon>Dermacoccaceae</taxon>
        <taxon>Leekyejoonella</taxon>
    </lineage>
</organism>
<accession>A0A563DY59</accession>
<reference evidence="2 3" key="2">
    <citation type="submission" date="2019-08" db="EMBL/GenBank/DDBJ databases">
        <title>Jejuicoccus antrihumi gen. nov., sp. nov., a new member of the family Dermacoccaceae isolated from a cave.</title>
        <authorList>
            <person name="Schumann P."/>
            <person name="Kim I.S."/>
        </authorList>
    </citation>
    <scope>NUCLEOTIDE SEQUENCE [LARGE SCALE GENOMIC DNA]</scope>
    <source>
        <strain evidence="2 3">C5-26</strain>
    </source>
</reference>
<evidence type="ECO:0000313" key="3">
    <source>
        <dbReference type="Proteomes" id="UP000320244"/>
    </source>
</evidence>
<sequence>MTVMIDPPSWPAHDRVWSHLVSDTSYTELHRLAEQAGLSPRLFDGDHYDVPQERYARAVAAGAVEVDGHELIRRLIDSGLRIRKKQR</sequence>
<dbReference type="InterPro" id="IPR025109">
    <property type="entry name" value="DUF4031"/>
</dbReference>
<keyword evidence="3" id="KW-1185">Reference proteome</keyword>
<comment type="caution">
    <text evidence="2">The sequence shown here is derived from an EMBL/GenBank/DDBJ whole genome shotgun (WGS) entry which is preliminary data.</text>
</comment>
<protein>
    <submittedName>
        <fullName evidence="2">DUF4031 domain-containing protein</fullName>
    </submittedName>
</protein>
<gene>
    <name evidence="2" type="ORF">FGL98_14660</name>
</gene>
<dbReference type="Proteomes" id="UP000320244">
    <property type="component" value="Unassembled WGS sequence"/>
</dbReference>
<dbReference type="Pfam" id="PF13223">
    <property type="entry name" value="DUF4031"/>
    <property type="match status" value="1"/>
</dbReference>
<feature type="domain" description="DUF4031" evidence="1">
    <location>
        <begin position="3"/>
        <end position="76"/>
    </location>
</feature>
<name>A0A563DY59_9MICO</name>
<proteinExistence type="predicted"/>
<dbReference type="AlphaFoldDB" id="A0A563DY59"/>
<dbReference type="OrthoDB" id="9808993at2"/>